<dbReference type="Proteomes" id="UP000010796">
    <property type="component" value="Chromosome"/>
</dbReference>
<evidence type="ECO:0000313" key="2">
    <source>
        <dbReference type="EMBL" id="AGA79418.1"/>
    </source>
</evidence>
<dbReference type="STRING" id="926556.Echvi_3186"/>
<sequence>MRASYTSRIREKKLSEQIAYMKTKFPQFATKFTSPSSMKVEGALRPSARSCLYEFVLKYKLSDMPNITIVSPKLELNANGEKVPHLYSSGNLCLYRPKYNEFKKSDFLADTIIPWTALWLYYYELWHTTGDWLGGGEHPN</sequence>
<dbReference type="InterPro" id="IPR058588">
    <property type="entry name" value="E2-CBASS"/>
</dbReference>
<dbReference type="EMBL" id="CP003346">
    <property type="protein sequence ID" value="AGA79418.1"/>
    <property type="molecule type" value="Genomic_DNA"/>
</dbReference>
<dbReference type="AlphaFoldDB" id="L0G275"/>
<gene>
    <name evidence="2" type="ordered locus">Echvi_3186</name>
</gene>
<evidence type="ECO:0000259" key="1">
    <source>
        <dbReference type="Pfam" id="PF26395"/>
    </source>
</evidence>
<dbReference type="Pfam" id="PF26395">
    <property type="entry name" value="E2-CBASS"/>
    <property type="match status" value="1"/>
</dbReference>
<dbReference type="KEGG" id="evi:Echvi_3186"/>
<name>L0G275_ECHVK</name>
<organism evidence="2 3">
    <name type="scientific">Echinicola vietnamensis (strain DSM 17526 / LMG 23754 / KMM 6221)</name>
    <dbReference type="NCBI Taxonomy" id="926556"/>
    <lineage>
        <taxon>Bacteria</taxon>
        <taxon>Pseudomonadati</taxon>
        <taxon>Bacteroidota</taxon>
        <taxon>Cytophagia</taxon>
        <taxon>Cytophagales</taxon>
        <taxon>Cyclobacteriaceae</taxon>
        <taxon>Echinicola</taxon>
    </lineage>
</organism>
<keyword evidence="3" id="KW-1185">Reference proteome</keyword>
<accession>L0G275</accession>
<dbReference type="HOGENOM" id="CLU_114429_1_0_10"/>
<reference evidence="3" key="1">
    <citation type="submission" date="2012-02" db="EMBL/GenBank/DDBJ databases">
        <title>The complete genome of Echinicola vietnamensis DSM 17526.</title>
        <authorList>
            <person name="Lucas S."/>
            <person name="Copeland A."/>
            <person name="Lapidus A."/>
            <person name="Glavina del Rio T."/>
            <person name="Dalin E."/>
            <person name="Tice H."/>
            <person name="Bruce D."/>
            <person name="Goodwin L."/>
            <person name="Pitluck S."/>
            <person name="Peters L."/>
            <person name="Ovchinnikova G."/>
            <person name="Teshima H."/>
            <person name="Kyrpides N."/>
            <person name="Mavromatis K."/>
            <person name="Ivanova N."/>
            <person name="Brettin T."/>
            <person name="Detter J.C."/>
            <person name="Han C."/>
            <person name="Larimer F."/>
            <person name="Land M."/>
            <person name="Hauser L."/>
            <person name="Markowitz V."/>
            <person name="Cheng J.-F."/>
            <person name="Hugenholtz P."/>
            <person name="Woyke T."/>
            <person name="Wu D."/>
            <person name="Brambilla E."/>
            <person name="Klenk H.-P."/>
            <person name="Eisen J.A."/>
        </authorList>
    </citation>
    <scope>NUCLEOTIDE SEQUENCE [LARGE SCALE GENOMIC DNA]</scope>
    <source>
        <strain evidence="3">DSM 17526 / LMG 23754 / KMM 6221</strain>
    </source>
</reference>
<feature type="domain" description="Type II CBASS E2 protein" evidence="1">
    <location>
        <begin position="17"/>
        <end position="139"/>
    </location>
</feature>
<protein>
    <recommendedName>
        <fullName evidence="1">Type II CBASS E2 protein domain-containing protein</fullName>
    </recommendedName>
</protein>
<proteinExistence type="predicted"/>
<dbReference type="eggNOG" id="ENOG50331KJ">
    <property type="taxonomic scope" value="Bacteria"/>
</dbReference>
<evidence type="ECO:0000313" key="3">
    <source>
        <dbReference type="Proteomes" id="UP000010796"/>
    </source>
</evidence>